<sequence>MKSMPLYKKIQLEIKQLIGSGVLREGDRIPSEKELADKYHVSQITSKNALNGLVEEGLLVRVQGKGTFVLTRPEYASALDRVADAGNKPGTGGTIGLIVPTMKTKVDQSFVDAIEKYASAAGFDLMLRITRESQEEETKIIDSFLKHGVEGIIIFPVENENYNDSILRLSLERFPLVLIDRFLKEIKTYSVSSDNIAGTCEAVEYLMDKGHTSIAFISPEITNTVTDERAQGFERAYLHRRISIDKSLWCLLPLDVISGGRAYEAVKEFLQGHPEVTAAITVNTELCRYVYGAATTVGKPIPEGMELITFDPPGIPDVSYIRQNEEEMCRITMELLLEQIRGKLEPQRVVVPVKLVQSNAGAINLY</sequence>
<comment type="caution">
    <text evidence="6">The sequence shown here is derived from an EMBL/GenBank/DDBJ whole genome shotgun (WGS) entry which is preliminary data.</text>
</comment>
<reference evidence="6 7" key="1">
    <citation type="submission" date="2019-05" db="EMBL/GenBank/DDBJ databases">
        <authorList>
            <person name="Narsing Rao M.P."/>
            <person name="Li W.J."/>
        </authorList>
    </citation>
    <scope>NUCLEOTIDE SEQUENCE [LARGE SCALE GENOMIC DNA]</scope>
    <source>
        <strain evidence="6 7">SYSU_K30003</strain>
    </source>
</reference>
<gene>
    <name evidence="6" type="ORF">FE782_13075</name>
</gene>
<keyword evidence="3" id="KW-0238">DNA-binding</keyword>
<dbReference type="Gene3D" id="1.10.10.10">
    <property type="entry name" value="Winged helix-like DNA-binding domain superfamily/Winged helix DNA-binding domain"/>
    <property type="match status" value="1"/>
</dbReference>
<dbReference type="InterPro" id="IPR000524">
    <property type="entry name" value="Tscrpt_reg_HTH_GntR"/>
</dbReference>
<name>A0A5R9GBY6_9BACL</name>
<dbReference type="Pfam" id="PF00532">
    <property type="entry name" value="Peripla_BP_1"/>
    <property type="match status" value="1"/>
</dbReference>
<accession>A0A5R9GBY6</accession>
<keyword evidence="2" id="KW-0805">Transcription regulation</keyword>
<dbReference type="PROSITE" id="PS50949">
    <property type="entry name" value="HTH_GNTR"/>
    <property type="match status" value="1"/>
</dbReference>
<dbReference type="Proteomes" id="UP000309676">
    <property type="component" value="Unassembled WGS sequence"/>
</dbReference>
<organism evidence="6 7">
    <name type="scientific">Paenibacillus antri</name>
    <dbReference type="NCBI Taxonomy" id="2582848"/>
    <lineage>
        <taxon>Bacteria</taxon>
        <taxon>Bacillati</taxon>
        <taxon>Bacillota</taxon>
        <taxon>Bacilli</taxon>
        <taxon>Bacillales</taxon>
        <taxon>Paenibacillaceae</taxon>
        <taxon>Paenibacillus</taxon>
    </lineage>
</organism>
<evidence type="ECO:0000256" key="2">
    <source>
        <dbReference type="ARBA" id="ARBA00023015"/>
    </source>
</evidence>
<dbReference type="InterPro" id="IPR036388">
    <property type="entry name" value="WH-like_DNA-bd_sf"/>
</dbReference>
<dbReference type="SUPFAM" id="SSF53822">
    <property type="entry name" value="Periplasmic binding protein-like I"/>
    <property type="match status" value="1"/>
</dbReference>
<protein>
    <submittedName>
        <fullName evidence="6">Substrate-binding domain-containing protein</fullName>
    </submittedName>
</protein>
<proteinExistence type="predicted"/>
<dbReference type="SMART" id="SM00345">
    <property type="entry name" value="HTH_GNTR"/>
    <property type="match status" value="1"/>
</dbReference>
<dbReference type="InterPro" id="IPR001761">
    <property type="entry name" value="Peripla_BP/Lac1_sug-bd_dom"/>
</dbReference>
<evidence type="ECO:0000313" key="6">
    <source>
        <dbReference type="EMBL" id="TLS51836.1"/>
    </source>
</evidence>
<dbReference type="OrthoDB" id="9799482at2"/>
<evidence type="ECO:0000256" key="3">
    <source>
        <dbReference type="ARBA" id="ARBA00023125"/>
    </source>
</evidence>
<keyword evidence="7" id="KW-1185">Reference proteome</keyword>
<dbReference type="GO" id="GO:0003700">
    <property type="term" value="F:DNA-binding transcription factor activity"/>
    <property type="evidence" value="ECO:0007669"/>
    <property type="project" value="InterPro"/>
</dbReference>
<dbReference type="PANTHER" id="PTHR30146:SF95">
    <property type="entry name" value="RIBOSE OPERON REPRESSOR"/>
    <property type="match status" value="1"/>
</dbReference>
<dbReference type="EMBL" id="VCIW01000007">
    <property type="protein sequence ID" value="TLS51836.1"/>
    <property type="molecule type" value="Genomic_DNA"/>
</dbReference>
<dbReference type="InterPro" id="IPR028082">
    <property type="entry name" value="Peripla_BP_I"/>
</dbReference>
<dbReference type="InterPro" id="IPR036390">
    <property type="entry name" value="WH_DNA-bd_sf"/>
</dbReference>
<dbReference type="SUPFAM" id="SSF46785">
    <property type="entry name" value="Winged helix' DNA-binding domain"/>
    <property type="match status" value="1"/>
</dbReference>
<dbReference type="PANTHER" id="PTHR30146">
    <property type="entry name" value="LACI-RELATED TRANSCRIPTIONAL REPRESSOR"/>
    <property type="match status" value="1"/>
</dbReference>
<keyword evidence="4" id="KW-0804">Transcription</keyword>
<dbReference type="RefSeq" id="WP_138194543.1">
    <property type="nucleotide sequence ID" value="NZ_VCIW01000007.1"/>
</dbReference>
<evidence type="ECO:0000256" key="1">
    <source>
        <dbReference type="ARBA" id="ARBA00022491"/>
    </source>
</evidence>
<keyword evidence="1" id="KW-0678">Repressor</keyword>
<dbReference type="CDD" id="cd06267">
    <property type="entry name" value="PBP1_LacI_sugar_binding-like"/>
    <property type="match status" value="1"/>
</dbReference>
<feature type="domain" description="HTH gntR-type" evidence="5">
    <location>
        <begin position="4"/>
        <end position="72"/>
    </location>
</feature>
<dbReference type="Gene3D" id="3.40.50.2300">
    <property type="match status" value="2"/>
</dbReference>
<evidence type="ECO:0000256" key="4">
    <source>
        <dbReference type="ARBA" id="ARBA00023163"/>
    </source>
</evidence>
<dbReference type="GO" id="GO:0000976">
    <property type="term" value="F:transcription cis-regulatory region binding"/>
    <property type="evidence" value="ECO:0007669"/>
    <property type="project" value="TreeGrafter"/>
</dbReference>
<dbReference type="AlphaFoldDB" id="A0A5R9GBY6"/>
<dbReference type="PRINTS" id="PR00035">
    <property type="entry name" value="HTHGNTR"/>
</dbReference>
<dbReference type="Pfam" id="PF00392">
    <property type="entry name" value="GntR"/>
    <property type="match status" value="1"/>
</dbReference>
<evidence type="ECO:0000259" key="5">
    <source>
        <dbReference type="PROSITE" id="PS50949"/>
    </source>
</evidence>
<evidence type="ECO:0000313" key="7">
    <source>
        <dbReference type="Proteomes" id="UP000309676"/>
    </source>
</evidence>
<dbReference type="CDD" id="cd07377">
    <property type="entry name" value="WHTH_GntR"/>
    <property type="match status" value="1"/>
</dbReference>